<dbReference type="InterPro" id="IPR024654">
    <property type="entry name" value="Calcineurin-like_PHP_lpxH"/>
</dbReference>
<comment type="similarity">
    <text evidence="1 2">Belongs to the metallophosphoesterase superfamily. YfcE family.</text>
</comment>
<dbReference type="AlphaFoldDB" id="A0A4Q0VCF0"/>
<dbReference type="PANTHER" id="PTHR42850:SF2">
    <property type="entry name" value="BLL5683 PROTEIN"/>
    <property type="match status" value="1"/>
</dbReference>
<comment type="cofactor">
    <cofactor evidence="2">
        <name>a divalent metal cation</name>
        <dbReference type="ChEBI" id="CHEBI:60240"/>
    </cofactor>
</comment>
<accession>A0A4Q0VCF0</accession>
<dbReference type="GO" id="GO:0016791">
    <property type="term" value="F:phosphatase activity"/>
    <property type="evidence" value="ECO:0007669"/>
    <property type="project" value="TreeGrafter"/>
</dbReference>
<dbReference type="InterPro" id="IPR000979">
    <property type="entry name" value="Phosphodiesterase_MJ0936/Vps29"/>
</dbReference>
<name>A0A4Q0VCF0_CLOTA</name>
<keyword evidence="2" id="KW-0479">Metal-binding</keyword>
<evidence type="ECO:0000313" key="4">
    <source>
        <dbReference type="EMBL" id="RXI47037.1"/>
    </source>
</evidence>
<feature type="domain" description="Calcineurin-like phosphoesterase" evidence="3">
    <location>
        <begin position="1"/>
        <end position="195"/>
    </location>
</feature>
<gene>
    <name evidence="4" type="ORF">DP130_10315</name>
</gene>
<dbReference type="InterPro" id="IPR011152">
    <property type="entry name" value="Pesterase_MJ0912"/>
</dbReference>
<dbReference type="RefSeq" id="WP_129030682.1">
    <property type="nucleotide sequence ID" value="NZ_QMAP01000009.1"/>
</dbReference>
<sequence length="232" mass="27217">MRVAVFSDVHGNIYSFKNILNSMKKNNVEYYIFCGDICGYYYHQNEIIELFKELKNFICVMGNHDKKIIRLLQQKESITKNEIDKYGSSNLLLLKNITEKNKEYLQNLSIKYEGSIDNRKIGVFHGSPFNFLGGYVYPTDSLNNFEKLEYDIVFLGHTHYSMYKKLHNIIIVNPGSCGQPRNGRLPSYAIWETTTNKVEFKYVDYDPTKLVNDINMHDKSNKYLIDILFRGR</sequence>
<evidence type="ECO:0000259" key="3">
    <source>
        <dbReference type="Pfam" id="PF12850"/>
    </source>
</evidence>
<dbReference type="SUPFAM" id="SSF56300">
    <property type="entry name" value="Metallo-dependent phosphatases"/>
    <property type="match status" value="1"/>
</dbReference>
<protein>
    <recommendedName>
        <fullName evidence="2">Phosphoesterase</fullName>
        <ecNumber evidence="2">3.1.4.-</ecNumber>
    </recommendedName>
</protein>
<dbReference type="Gene3D" id="3.60.21.10">
    <property type="match status" value="1"/>
</dbReference>
<dbReference type="InterPro" id="IPR050126">
    <property type="entry name" value="Ap4A_hydrolase"/>
</dbReference>
<dbReference type="PANTHER" id="PTHR42850">
    <property type="entry name" value="METALLOPHOSPHOESTERASE"/>
    <property type="match status" value="1"/>
</dbReference>
<dbReference type="Proteomes" id="UP000290921">
    <property type="component" value="Unassembled WGS sequence"/>
</dbReference>
<dbReference type="GO" id="GO:0005737">
    <property type="term" value="C:cytoplasm"/>
    <property type="evidence" value="ECO:0007669"/>
    <property type="project" value="TreeGrafter"/>
</dbReference>
<dbReference type="InterPro" id="IPR029052">
    <property type="entry name" value="Metallo-depent_PP-like"/>
</dbReference>
<organism evidence="4 5">
    <name type="scientific">Clostridium tetani</name>
    <dbReference type="NCBI Taxonomy" id="1513"/>
    <lineage>
        <taxon>Bacteria</taxon>
        <taxon>Bacillati</taxon>
        <taxon>Bacillota</taxon>
        <taxon>Clostridia</taxon>
        <taxon>Eubacteriales</taxon>
        <taxon>Clostridiaceae</taxon>
        <taxon>Clostridium</taxon>
    </lineage>
</organism>
<dbReference type="EC" id="3.1.4.-" evidence="2"/>
<reference evidence="4 5" key="1">
    <citation type="submission" date="2018-06" db="EMBL/GenBank/DDBJ databases">
        <title>Genome conservation of Clostridium tetani.</title>
        <authorList>
            <person name="Bruggemann H."/>
            <person name="Popoff M.R."/>
        </authorList>
    </citation>
    <scope>NUCLEOTIDE SEQUENCE [LARGE SCALE GENOMIC DNA]</scope>
    <source>
        <strain evidence="4 5">2017.061</strain>
    </source>
</reference>
<dbReference type="NCBIfam" id="TIGR00040">
    <property type="entry name" value="yfcE"/>
    <property type="match status" value="1"/>
</dbReference>
<dbReference type="EMBL" id="QMAP01000009">
    <property type="protein sequence ID" value="RXI47037.1"/>
    <property type="molecule type" value="Genomic_DNA"/>
</dbReference>
<evidence type="ECO:0000256" key="2">
    <source>
        <dbReference type="RuleBase" id="RU362039"/>
    </source>
</evidence>
<dbReference type="GO" id="GO:0046872">
    <property type="term" value="F:metal ion binding"/>
    <property type="evidence" value="ECO:0007669"/>
    <property type="project" value="UniProtKB-KW"/>
</dbReference>
<dbReference type="PIRSF" id="PIRSF000883">
    <property type="entry name" value="Pesterase_MJ0912"/>
    <property type="match status" value="1"/>
</dbReference>
<proteinExistence type="inferred from homology"/>
<dbReference type="Pfam" id="PF12850">
    <property type="entry name" value="Metallophos_2"/>
    <property type="match status" value="1"/>
</dbReference>
<evidence type="ECO:0000313" key="5">
    <source>
        <dbReference type="Proteomes" id="UP000290921"/>
    </source>
</evidence>
<comment type="caution">
    <text evidence="4">The sequence shown here is derived from an EMBL/GenBank/DDBJ whole genome shotgun (WGS) entry which is preliminary data.</text>
</comment>
<evidence type="ECO:0000256" key="1">
    <source>
        <dbReference type="ARBA" id="ARBA00008950"/>
    </source>
</evidence>